<organism evidence="1 2">
    <name type="scientific">Avena sativa</name>
    <name type="common">Oat</name>
    <dbReference type="NCBI Taxonomy" id="4498"/>
    <lineage>
        <taxon>Eukaryota</taxon>
        <taxon>Viridiplantae</taxon>
        <taxon>Streptophyta</taxon>
        <taxon>Embryophyta</taxon>
        <taxon>Tracheophyta</taxon>
        <taxon>Spermatophyta</taxon>
        <taxon>Magnoliopsida</taxon>
        <taxon>Liliopsida</taxon>
        <taxon>Poales</taxon>
        <taxon>Poaceae</taxon>
        <taxon>BOP clade</taxon>
        <taxon>Pooideae</taxon>
        <taxon>Poodae</taxon>
        <taxon>Poeae</taxon>
        <taxon>Poeae Chloroplast Group 1 (Aveneae type)</taxon>
        <taxon>Aveninae</taxon>
        <taxon>Avena</taxon>
    </lineage>
</organism>
<evidence type="ECO:0000313" key="2">
    <source>
        <dbReference type="Proteomes" id="UP001732700"/>
    </source>
</evidence>
<reference evidence="1" key="1">
    <citation type="submission" date="2021-05" db="EMBL/GenBank/DDBJ databases">
        <authorList>
            <person name="Scholz U."/>
            <person name="Mascher M."/>
            <person name="Fiebig A."/>
        </authorList>
    </citation>
    <scope>NUCLEOTIDE SEQUENCE [LARGE SCALE GENOMIC DNA]</scope>
</reference>
<keyword evidence="2" id="KW-1185">Reference proteome</keyword>
<evidence type="ECO:0000313" key="1">
    <source>
        <dbReference type="EnsemblPlants" id="AVESA.00010b.r2.7CG0710100.2.CDS.1"/>
    </source>
</evidence>
<protein>
    <submittedName>
        <fullName evidence="1">Uncharacterized protein</fullName>
    </submittedName>
</protein>
<sequence length="433" mass="46136">MPSDISGPEIPRLPLNRPVLLGPVVSSTDSPHVFPASTAAPHAAPARAPHLPTDETLTLDRRTLPWRSPEAERSRPRPIAREDGLRGSVGMGPNPSLEKMAAPGAAGLPRGRVVRILVHDADATDSSSSEDEAPPPSSPPEQRQRRPDGERGPRRKKRRVMEAGGRKEPGSSSSSSSWPRPKVRYCGVRQRRWGKFAAEIRDPYEHRRLWLGTFDTAEEAAAAYDAAKIRIRENAAKTRVTKIRILGNTAAPNSPPAPCLPPLEPTKPAILPPPPPPPEPAKPAISPPPPPPEPAEPTISPPPLPAMPFALPLKLRMKLSYPAQGKDKGWNWCNAGEVKEEAGSLQGEEVKEKGGTCAGDVKAEAVTCATEVKIEAGTCADEAKEGAASSEVQAVKPMWAIITGKRKKRSGCGTRVGALHASSVCVEEVGGGT</sequence>
<name>A0ACD6A297_AVESA</name>
<accession>A0ACD6A297</accession>
<reference evidence="1" key="2">
    <citation type="submission" date="2025-09" db="UniProtKB">
        <authorList>
            <consortium name="EnsemblPlants"/>
        </authorList>
    </citation>
    <scope>IDENTIFICATION</scope>
</reference>
<dbReference type="Proteomes" id="UP001732700">
    <property type="component" value="Chromosome 7C"/>
</dbReference>
<dbReference type="EnsemblPlants" id="AVESA.00010b.r2.7CG0710100.2">
    <property type="protein sequence ID" value="AVESA.00010b.r2.7CG0710100.2.CDS.1"/>
    <property type="gene ID" value="AVESA.00010b.r2.7CG0710100"/>
</dbReference>
<proteinExistence type="predicted"/>